<dbReference type="EMBL" id="CAJNOL010004639">
    <property type="protein sequence ID" value="CAF1592031.1"/>
    <property type="molecule type" value="Genomic_DNA"/>
</dbReference>
<reference evidence="2" key="1">
    <citation type="submission" date="2021-02" db="EMBL/GenBank/DDBJ databases">
        <authorList>
            <person name="Nowell W R."/>
        </authorList>
    </citation>
    <scope>NUCLEOTIDE SEQUENCE</scope>
</reference>
<dbReference type="Proteomes" id="UP000663870">
    <property type="component" value="Unassembled WGS sequence"/>
</dbReference>
<protein>
    <submittedName>
        <fullName evidence="2">Uncharacterized protein</fullName>
    </submittedName>
</protein>
<accession>A0A815FYW9</accession>
<feature type="compositionally biased region" description="Polar residues" evidence="1">
    <location>
        <begin position="11"/>
        <end position="22"/>
    </location>
</feature>
<sequence>MISRHVDPYLRSTSSIGTKNDLTNSVTSEMRTVNSLLPVGPSLPPLPPSSLLSSLSNVKSPSHRITVDDLHQSSFQSLTTTNVEYRLQYSSNNQNLNNSTIIKLIQNRGESDFDVTNNEQQKTALRIKIPTTICIIYNPKFYNPEQHRMCETGLSVLNNVFITEPIKRVIPVIDLKTIFNDSNDYANHIERDVQGGSTIVENILYLVDHHRFDENICST</sequence>
<organism evidence="2 4">
    <name type="scientific">Rotaria sordida</name>
    <dbReference type="NCBI Taxonomy" id="392033"/>
    <lineage>
        <taxon>Eukaryota</taxon>
        <taxon>Metazoa</taxon>
        <taxon>Spiralia</taxon>
        <taxon>Gnathifera</taxon>
        <taxon>Rotifera</taxon>
        <taxon>Eurotatoria</taxon>
        <taxon>Bdelloidea</taxon>
        <taxon>Philodinida</taxon>
        <taxon>Philodinidae</taxon>
        <taxon>Rotaria</taxon>
    </lineage>
</organism>
<feature type="non-terminal residue" evidence="2">
    <location>
        <position position="219"/>
    </location>
</feature>
<proteinExistence type="predicted"/>
<evidence type="ECO:0000313" key="3">
    <source>
        <dbReference type="EMBL" id="CAF1592031.1"/>
    </source>
</evidence>
<dbReference type="Proteomes" id="UP000663854">
    <property type="component" value="Unassembled WGS sequence"/>
</dbReference>
<dbReference type="EMBL" id="CAJNOH010003315">
    <property type="protein sequence ID" value="CAF1331756.1"/>
    <property type="molecule type" value="Genomic_DNA"/>
</dbReference>
<feature type="non-terminal residue" evidence="2">
    <location>
        <position position="1"/>
    </location>
</feature>
<feature type="region of interest" description="Disordered" evidence="1">
    <location>
        <begin position="1"/>
        <end position="22"/>
    </location>
</feature>
<evidence type="ECO:0000256" key="1">
    <source>
        <dbReference type="SAM" id="MobiDB-lite"/>
    </source>
</evidence>
<keyword evidence="5" id="KW-1185">Reference proteome</keyword>
<name>A0A815FYW9_9BILA</name>
<dbReference type="AlphaFoldDB" id="A0A815FYW9"/>
<gene>
    <name evidence="3" type="ORF">JXQ802_LOCUS47342</name>
    <name evidence="2" type="ORF">PYM288_LOCUS31444</name>
</gene>
<comment type="caution">
    <text evidence="2">The sequence shown here is derived from an EMBL/GenBank/DDBJ whole genome shotgun (WGS) entry which is preliminary data.</text>
</comment>
<evidence type="ECO:0000313" key="5">
    <source>
        <dbReference type="Proteomes" id="UP000663870"/>
    </source>
</evidence>
<evidence type="ECO:0000313" key="2">
    <source>
        <dbReference type="EMBL" id="CAF1331756.1"/>
    </source>
</evidence>
<evidence type="ECO:0000313" key="4">
    <source>
        <dbReference type="Proteomes" id="UP000663854"/>
    </source>
</evidence>